<keyword evidence="6" id="KW-0547">Nucleotide-binding</keyword>
<dbReference type="PANTHER" id="PTHR43047:SF72">
    <property type="entry name" value="OSMOSENSING HISTIDINE PROTEIN KINASE SLN1"/>
    <property type="match status" value="1"/>
</dbReference>
<comment type="catalytic activity">
    <reaction evidence="1">
        <text>ATP + protein L-histidine = ADP + protein N-phospho-L-histidine.</text>
        <dbReference type="EC" id="2.7.13.3"/>
    </reaction>
</comment>
<evidence type="ECO:0000259" key="13">
    <source>
        <dbReference type="PROSITE" id="PS50112"/>
    </source>
</evidence>
<dbReference type="Pfam" id="PF13426">
    <property type="entry name" value="PAS_9"/>
    <property type="match status" value="2"/>
</dbReference>
<dbReference type="PROSITE" id="PS50112">
    <property type="entry name" value="PAS"/>
    <property type="match status" value="1"/>
</dbReference>
<evidence type="ECO:0000256" key="4">
    <source>
        <dbReference type="ARBA" id="ARBA00022553"/>
    </source>
</evidence>
<evidence type="ECO:0000256" key="7">
    <source>
        <dbReference type="ARBA" id="ARBA00022777"/>
    </source>
</evidence>
<dbReference type="Gene3D" id="3.30.450.20">
    <property type="entry name" value="PAS domain"/>
    <property type="match status" value="2"/>
</dbReference>
<proteinExistence type="predicted"/>
<dbReference type="InterPro" id="IPR003661">
    <property type="entry name" value="HisK_dim/P_dom"/>
</dbReference>
<dbReference type="CDD" id="cd16922">
    <property type="entry name" value="HATPase_EvgS-ArcB-TorS-like"/>
    <property type="match status" value="1"/>
</dbReference>
<dbReference type="SMART" id="SM00388">
    <property type="entry name" value="HisKA"/>
    <property type="match status" value="1"/>
</dbReference>
<dbReference type="Gene3D" id="3.30.565.10">
    <property type="entry name" value="Histidine kinase-like ATPase, C-terminal domain"/>
    <property type="match status" value="1"/>
</dbReference>
<dbReference type="Pfam" id="PF02518">
    <property type="entry name" value="HATPase_c"/>
    <property type="match status" value="1"/>
</dbReference>
<evidence type="ECO:0000256" key="1">
    <source>
        <dbReference type="ARBA" id="ARBA00000085"/>
    </source>
</evidence>
<dbReference type="GeneID" id="24859446"/>
<dbReference type="CDD" id="cd00082">
    <property type="entry name" value="HisKA"/>
    <property type="match status" value="1"/>
</dbReference>
<dbReference type="GO" id="GO:0005524">
    <property type="term" value="F:ATP binding"/>
    <property type="evidence" value="ECO:0007669"/>
    <property type="project" value="UniProtKB-KW"/>
</dbReference>
<dbReference type="KEGG" id="msz:MSSIH_0641"/>
<evidence type="ECO:0000256" key="8">
    <source>
        <dbReference type="ARBA" id="ARBA00022840"/>
    </source>
</evidence>
<dbReference type="SUPFAM" id="SSF55785">
    <property type="entry name" value="PYP-like sensor domain (PAS domain)"/>
    <property type="match status" value="2"/>
</dbReference>
<evidence type="ECO:0000256" key="11">
    <source>
        <dbReference type="ARBA" id="ARBA00023306"/>
    </source>
</evidence>
<dbReference type="Gene3D" id="1.10.287.130">
    <property type="match status" value="1"/>
</dbReference>
<dbReference type="InterPro" id="IPR036097">
    <property type="entry name" value="HisK_dim/P_sf"/>
</dbReference>
<keyword evidence="9" id="KW-0902">Two-component regulatory system</keyword>
<feature type="domain" description="PAS" evidence="13">
    <location>
        <begin position="124"/>
        <end position="170"/>
    </location>
</feature>
<dbReference type="SMART" id="SM00091">
    <property type="entry name" value="PAS"/>
    <property type="match status" value="2"/>
</dbReference>
<dbReference type="InterPro" id="IPR035965">
    <property type="entry name" value="PAS-like_dom_sf"/>
</dbReference>
<dbReference type="PROSITE" id="PS50109">
    <property type="entry name" value="HIS_KIN"/>
    <property type="match status" value="1"/>
</dbReference>
<dbReference type="PRINTS" id="PR00344">
    <property type="entry name" value="BCTRLSENSOR"/>
</dbReference>
<dbReference type="EC" id="2.7.13.3" evidence="3"/>
<evidence type="ECO:0000259" key="12">
    <source>
        <dbReference type="PROSITE" id="PS50109"/>
    </source>
</evidence>
<dbReference type="CDD" id="cd00130">
    <property type="entry name" value="PAS"/>
    <property type="match status" value="1"/>
</dbReference>
<dbReference type="RefSeq" id="WP_052721501.1">
    <property type="nucleotide sequence ID" value="NZ_CP009507.1"/>
</dbReference>
<evidence type="ECO:0000313" key="15">
    <source>
        <dbReference type="Proteomes" id="UP000033092"/>
    </source>
</evidence>
<dbReference type="GO" id="GO:0005886">
    <property type="term" value="C:plasma membrane"/>
    <property type="evidence" value="ECO:0007669"/>
    <property type="project" value="TreeGrafter"/>
</dbReference>
<dbReference type="Pfam" id="PF00512">
    <property type="entry name" value="HisKA"/>
    <property type="match status" value="1"/>
</dbReference>
<reference evidence="14 15" key="1">
    <citation type="submission" date="2014-07" db="EMBL/GenBank/DDBJ databases">
        <title>Methanogenic archaea and the global carbon cycle.</title>
        <authorList>
            <person name="Henriksen J.R."/>
            <person name="Luke J."/>
            <person name="Reinhart S."/>
            <person name="Benedict M.N."/>
            <person name="Youngblut N.D."/>
            <person name="Metcalf M.E."/>
            <person name="Whitaker R.J."/>
            <person name="Metcalf W.W."/>
        </authorList>
    </citation>
    <scope>NUCLEOTIDE SEQUENCE [LARGE SCALE GENOMIC DNA]</scope>
    <source>
        <strain evidence="14 15">HI350</strain>
    </source>
</reference>
<dbReference type="GeneID" id="41604612"/>
<sequence length="507" mass="56739">MAKDEIYRALFEQSSDAIFITNKERILEANPKGCKLLGYDKAHLKNIPLFSLFTEESLPGFKNALNATLESRSAFFETKIKRSDKKILDVEVSSCTMGDRKKTFLIIFRDITLRKESERLVQKEREILSALLEKSLCGILLIEASGHKIVDVNPVAIKTIGRSKEEIVGNICHQFICPTEAGKCPISDLGLNVDKSEKTIINAQKEVIPILKSVVPVTIEDKDYFVECFIDLSERKRTEENLLRAKLEAEAASRTKSEFLTNMSHELRTPLNSIIGFSDILLEKVFGELNGKQLKYVNNISVSGKHLLELINDILDLSKVEAGKMELNYSEFSIGSVFDEVKSTISPLAQVKNLEMEFKIGPDFGDIKADRSRLIQILYNLVSNAVKFTPEGGKVSVYCNKNGNRAIFSVTDTGIGISSEDQKYLFEPFNQIDSGMNRQYEGTGLGLALVKQFVDMHKGRVWFKSVQGKGSSFIFELPVNGPDEMKKPNNVFNDNATEFGVSAHFSG</sequence>
<dbReference type="InterPro" id="IPR000014">
    <property type="entry name" value="PAS"/>
</dbReference>
<keyword evidence="7 14" id="KW-0418">Kinase</keyword>
<evidence type="ECO:0000256" key="10">
    <source>
        <dbReference type="ARBA" id="ARBA00023136"/>
    </source>
</evidence>
<dbReference type="InterPro" id="IPR036890">
    <property type="entry name" value="HATPase_C_sf"/>
</dbReference>
<dbReference type="FunFam" id="1.10.287.130:FF:000038">
    <property type="entry name" value="Sensory transduction histidine kinase"/>
    <property type="match status" value="1"/>
</dbReference>
<dbReference type="EMBL" id="CP009507">
    <property type="protein sequence ID" value="AKB31331.1"/>
    <property type="molecule type" value="Genomic_DNA"/>
</dbReference>
<dbReference type="NCBIfam" id="TIGR00229">
    <property type="entry name" value="sensory_box"/>
    <property type="match status" value="2"/>
</dbReference>
<evidence type="ECO:0000313" key="14">
    <source>
        <dbReference type="EMBL" id="AKB31331.1"/>
    </source>
</evidence>
<dbReference type="Proteomes" id="UP000033092">
    <property type="component" value="Chromosome"/>
</dbReference>
<dbReference type="FunFam" id="3.30.565.10:FF:000010">
    <property type="entry name" value="Sensor histidine kinase RcsC"/>
    <property type="match status" value="1"/>
</dbReference>
<organism evidence="14 15">
    <name type="scientific">Methanosarcina siciliae HI350</name>
    <dbReference type="NCBI Taxonomy" id="1434119"/>
    <lineage>
        <taxon>Archaea</taxon>
        <taxon>Methanobacteriati</taxon>
        <taxon>Methanobacteriota</taxon>
        <taxon>Stenosarchaea group</taxon>
        <taxon>Methanomicrobia</taxon>
        <taxon>Methanosarcinales</taxon>
        <taxon>Methanosarcinaceae</taxon>
        <taxon>Methanosarcina</taxon>
    </lineage>
</organism>
<evidence type="ECO:0000256" key="5">
    <source>
        <dbReference type="ARBA" id="ARBA00022679"/>
    </source>
</evidence>
<gene>
    <name evidence="14" type="ORF">MSSIH_0641</name>
</gene>
<dbReference type="HOGENOM" id="CLU_000445_89_2_2"/>
<dbReference type="InterPro" id="IPR005467">
    <property type="entry name" value="His_kinase_dom"/>
</dbReference>
<dbReference type="GO" id="GO:0009927">
    <property type="term" value="F:histidine phosphotransfer kinase activity"/>
    <property type="evidence" value="ECO:0007669"/>
    <property type="project" value="TreeGrafter"/>
</dbReference>
<accession>A0A0E3LA35</accession>
<dbReference type="PANTHER" id="PTHR43047">
    <property type="entry name" value="TWO-COMPONENT HISTIDINE PROTEIN KINASE"/>
    <property type="match status" value="1"/>
</dbReference>
<dbReference type="AlphaFoldDB" id="A0A0E3LA35"/>
<dbReference type="InterPro" id="IPR004358">
    <property type="entry name" value="Sig_transdc_His_kin-like_C"/>
</dbReference>
<keyword evidence="10" id="KW-0472">Membrane</keyword>
<protein>
    <recommendedName>
        <fullName evidence="3">histidine kinase</fullName>
        <ecNumber evidence="3">2.7.13.3</ecNumber>
    </recommendedName>
</protein>
<evidence type="ECO:0000256" key="2">
    <source>
        <dbReference type="ARBA" id="ARBA00004370"/>
    </source>
</evidence>
<dbReference type="InterPro" id="IPR003594">
    <property type="entry name" value="HATPase_dom"/>
</dbReference>
<name>A0A0E3LA35_9EURY</name>
<evidence type="ECO:0000256" key="6">
    <source>
        <dbReference type="ARBA" id="ARBA00022741"/>
    </source>
</evidence>
<dbReference type="PATRIC" id="fig|1434119.4.peg.808"/>
<dbReference type="SUPFAM" id="SSF55874">
    <property type="entry name" value="ATPase domain of HSP90 chaperone/DNA topoisomerase II/histidine kinase"/>
    <property type="match status" value="1"/>
</dbReference>
<dbReference type="SUPFAM" id="SSF47384">
    <property type="entry name" value="Homodimeric domain of signal transducing histidine kinase"/>
    <property type="match status" value="1"/>
</dbReference>
<feature type="domain" description="Histidine kinase" evidence="12">
    <location>
        <begin position="262"/>
        <end position="481"/>
    </location>
</feature>
<keyword evidence="4" id="KW-0597">Phosphoprotein</keyword>
<evidence type="ECO:0000256" key="9">
    <source>
        <dbReference type="ARBA" id="ARBA00023012"/>
    </source>
</evidence>
<keyword evidence="11" id="KW-0131">Cell cycle</keyword>
<dbReference type="SMART" id="SM00387">
    <property type="entry name" value="HATPase_c"/>
    <property type="match status" value="1"/>
</dbReference>
<keyword evidence="5" id="KW-0808">Transferase</keyword>
<evidence type="ECO:0000256" key="3">
    <source>
        <dbReference type="ARBA" id="ARBA00012438"/>
    </source>
</evidence>
<dbReference type="GO" id="GO:0000155">
    <property type="term" value="F:phosphorelay sensor kinase activity"/>
    <property type="evidence" value="ECO:0007669"/>
    <property type="project" value="InterPro"/>
</dbReference>
<comment type="subcellular location">
    <subcellularLocation>
        <location evidence="2">Membrane</location>
    </subcellularLocation>
</comment>
<keyword evidence="8" id="KW-0067">ATP-binding</keyword>